<proteinExistence type="predicted"/>
<accession>A0A8H4WUA6</accession>
<reference evidence="1" key="1">
    <citation type="journal article" date="2020" name="BMC Genomics">
        <title>Correction to: Identification and distribution of gene clusters required for synthesis of sphingolipid metabolism inhibitors in diverse species of the filamentous fungus Fusarium.</title>
        <authorList>
            <person name="Kim H.S."/>
            <person name="Lohmar J.M."/>
            <person name="Busman M."/>
            <person name="Brown D.W."/>
            <person name="Naumann T.A."/>
            <person name="Divon H.H."/>
            <person name="Lysoe E."/>
            <person name="Uhlig S."/>
            <person name="Proctor R.H."/>
        </authorList>
    </citation>
    <scope>NUCLEOTIDE SEQUENCE</scope>
    <source>
        <strain evidence="1">NRRL 45417</strain>
    </source>
</reference>
<evidence type="ECO:0000313" key="2">
    <source>
        <dbReference type="Proteomes" id="UP000604273"/>
    </source>
</evidence>
<sequence>MAAPELTHVFDLTINGHPGFASKASPRSNLSAAYVFGGHLRSPDGAIDIPLIAGTDWMRLHENCADIDARVSVATKPGTKPELNCDLNYREKIAFRVPIKEMFKGVKNTMDLGQGYYYTTLVLESRSKELAWVNESVFVASGKITLKDAGDIEVVYRIFKVGALAM</sequence>
<evidence type="ECO:0000313" key="1">
    <source>
        <dbReference type="EMBL" id="KAF4950240.1"/>
    </source>
</evidence>
<comment type="caution">
    <text evidence="1">The sequence shown here is derived from an EMBL/GenBank/DDBJ whole genome shotgun (WGS) entry which is preliminary data.</text>
</comment>
<dbReference type="EMBL" id="JABFAI010000217">
    <property type="protein sequence ID" value="KAF4950240.1"/>
    <property type="molecule type" value="Genomic_DNA"/>
</dbReference>
<dbReference type="OrthoDB" id="2544694at2759"/>
<reference evidence="1" key="2">
    <citation type="submission" date="2020-05" db="EMBL/GenBank/DDBJ databases">
        <authorList>
            <person name="Kim H.-S."/>
            <person name="Proctor R.H."/>
            <person name="Brown D.W."/>
        </authorList>
    </citation>
    <scope>NUCLEOTIDE SEQUENCE</scope>
    <source>
        <strain evidence="1">NRRL 45417</strain>
    </source>
</reference>
<dbReference type="AlphaFoldDB" id="A0A8H4WUA6"/>
<organism evidence="1 2">
    <name type="scientific">Fusarium gaditjirri</name>
    <dbReference type="NCBI Taxonomy" id="282569"/>
    <lineage>
        <taxon>Eukaryota</taxon>
        <taxon>Fungi</taxon>
        <taxon>Dikarya</taxon>
        <taxon>Ascomycota</taxon>
        <taxon>Pezizomycotina</taxon>
        <taxon>Sordariomycetes</taxon>
        <taxon>Hypocreomycetidae</taxon>
        <taxon>Hypocreales</taxon>
        <taxon>Nectriaceae</taxon>
        <taxon>Fusarium</taxon>
        <taxon>Fusarium nisikadoi species complex</taxon>
    </lineage>
</organism>
<name>A0A8H4WUA6_9HYPO</name>
<keyword evidence="2" id="KW-1185">Reference proteome</keyword>
<gene>
    <name evidence="1" type="ORF">FGADI_8328</name>
</gene>
<dbReference type="Pfam" id="PF11578">
    <property type="entry name" value="DUF3237"/>
    <property type="match status" value="1"/>
</dbReference>
<dbReference type="Gene3D" id="2.40.160.20">
    <property type="match status" value="1"/>
</dbReference>
<dbReference type="Proteomes" id="UP000604273">
    <property type="component" value="Unassembled WGS sequence"/>
</dbReference>
<protein>
    <submittedName>
        <fullName evidence="1">Uncharacterized protein</fullName>
    </submittedName>
</protein>